<accession>A0A7I9XJH1</accession>
<keyword evidence="2" id="KW-1185">Reference proteome</keyword>
<sequence>MSGPDATRLFRCEATDKAESRRWYSLLPVCSKNISPQLPHPARDALAWRERIVGVTPL</sequence>
<dbReference type="AlphaFoldDB" id="A0A7I9XJH1"/>
<evidence type="ECO:0000313" key="2">
    <source>
        <dbReference type="Proteomes" id="UP000465263"/>
    </source>
</evidence>
<organism evidence="1 2">
    <name type="scientific">Mycolicibacter senuensis</name>
    <dbReference type="NCBI Taxonomy" id="386913"/>
    <lineage>
        <taxon>Bacteria</taxon>
        <taxon>Bacillati</taxon>
        <taxon>Actinomycetota</taxon>
        <taxon>Actinomycetes</taxon>
        <taxon>Mycobacteriales</taxon>
        <taxon>Mycobacteriaceae</taxon>
        <taxon>Mycolicibacter</taxon>
    </lineage>
</organism>
<proteinExistence type="predicted"/>
<comment type="caution">
    <text evidence="1">The sequence shown here is derived from an EMBL/GenBank/DDBJ whole genome shotgun (WGS) entry which is preliminary data.</text>
</comment>
<protein>
    <submittedName>
        <fullName evidence="1">Uncharacterized protein</fullName>
    </submittedName>
</protein>
<dbReference type="Proteomes" id="UP000465263">
    <property type="component" value="Unassembled WGS sequence"/>
</dbReference>
<reference evidence="1 2" key="1">
    <citation type="journal article" date="2019" name="Emerg. Microbes Infect.">
        <title>Comprehensive subspecies identification of 175 nontuberculous mycobacteria species based on 7547 genomic profiles.</title>
        <authorList>
            <person name="Matsumoto Y."/>
            <person name="Kinjo T."/>
            <person name="Motooka D."/>
            <person name="Nabeya D."/>
            <person name="Jung N."/>
            <person name="Uechi K."/>
            <person name="Horii T."/>
            <person name="Iida T."/>
            <person name="Fujita J."/>
            <person name="Nakamura S."/>
        </authorList>
    </citation>
    <scope>NUCLEOTIDE SEQUENCE [LARGE SCALE GENOMIC DNA]</scope>
    <source>
        <strain evidence="1 2">JCM 16017</strain>
    </source>
</reference>
<gene>
    <name evidence="1" type="ORF">MSEN_18620</name>
</gene>
<evidence type="ECO:0000313" key="1">
    <source>
        <dbReference type="EMBL" id="GFG70142.1"/>
    </source>
</evidence>
<dbReference type="EMBL" id="BLKV01000001">
    <property type="protein sequence ID" value="GFG70142.1"/>
    <property type="molecule type" value="Genomic_DNA"/>
</dbReference>
<name>A0A7I9XJH1_9MYCO</name>